<accession>A0A9J7ALW1</accession>
<dbReference type="AlphaFoldDB" id="A0A9J7ALW1"/>
<dbReference type="EMBL" id="CP102480">
    <property type="protein sequence ID" value="UUX48142.1"/>
    <property type="molecule type" value="Genomic_DNA"/>
</dbReference>
<dbReference type="InterPro" id="IPR022025">
    <property type="entry name" value="Amidoligase_2"/>
</dbReference>
<dbReference type="RefSeq" id="WP_257766650.1">
    <property type="nucleotide sequence ID" value="NZ_CP102480.1"/>
</dbReference>
<name>A0A9J7ALW1_9PROT</name>
<evidence type="ECO:0000313" key="2">
    <source>
        <dbReference type="Proteomes" id="UP001060336"/>
    </source>
</evidence>
<protein>
    <submittedName>
        <fullName evidence="1">Amidoligase family protein</fullName>
    </submittedName>
</protein>
<organism evidence="1 2">
    <name type="scientific">Nisaea acidiphila</name>
    <dbReference type="NCBI Taxonomy" id="1862145"/>
    <lineage>
        <taxon>Bacteria</taxon>
        <taxon>Pseudomonadati</taxon>
        <taxon>Pseudomonadota</taxon>
        <taxon>Alphaproteobacteria</taxon>
        <taxon>Rhodospirillales</taxon>
        <taxon>Thalassobaculaceae</taxon>
        <taxon>Nisaea</taxon>
    </lineage>
</organism>
<dbReference type="Pfam" id="PF12224">
    <property type="entry name" value="Amidoligase_2"/>
    <property type="match status" value="1"/>
</dbReference>
<proteinExistence type="predicted"/>
<keyword evidence="2" id="KW-1185">Reference proteome</keyword>
<gene>
    <name evidence="1" type="ORF">NUH88_12010</name>
</gene>
<sequence length="323" mass="36750">MQQPKAPPRQVNKDGDERRVGVELEFAGLTVEETTRHLHAEFGGTVERRDAHRNILKHPNWGEATIELDLQYVHRNDREGEAEKFGFLDVLDFSDAVRARLGDALTGLVPVEIVFPPIAWSKLGELNAVFEVLRRHGALGTRESPLYAFGLHLNVEVATGSAAEILDTLRAYMVMADSLHEEVDVDLTRWVLPHADRFPDQYAKKICAPDYPAELSRMIDDYLEMNPTRNRELDMLPLFAHLDSGRVKARISDALVKPRPTYHYRLPNADLGDPDWSAATEWNRWVAIEELAEDKDRLKDATSHFLNEDRGLGARLQRYLGLK</sequence>
<reference evidence="1" key="1">
    <citation type="submission" date="2022-08" db="EMBL/GenBank/DDBJ databases">
        <title>Nisaea acidiphila sp. nov., isolated from a marine algal debris and emended description of the genus Nisaea Urios et al. 2008.</title>
        <authorList>
            <person name="Kwon K."/>
        </authorList>
    </citation>
    <scope>NUCLEOTIDE SEQUENCE</scope>
    <source>
        <strain evidence="1">MEBiC11861</strain>
    </source>
</reference>
<dbReference type="KEGG" id="naci:NUH88_12010"/>
<dbReference type="Proteomes" id="UP001060336">
    <property type="component" value="Chromosome"/>
</dbReference>
<evidence type="ECO:0000313" key="1">
    <source>
        <dbReference type="EMBL" id="UUX48142.1"/>
    </source>
</evidence>